<reference evidence="1 2" key="3">
    <citation type="submission" date="2008-05" db="EMBL/GenBank/DDBJ databases">
        <authorList>
            <person name="Fulton L."/>
            <person name="Clifton S."/>
            <person name="Fulton B."/>
            <person name="Xu J."/>
            <person name="Minx P."/>
            <person name="Pepin K.H."/>
            <person name="Johnson M."/>
            <person name="Thiruvilangam P."/>
            <person name="Bhonagiri V."/>
            <person name="Nash W.E."/>
            <person name="Mardis E.R."/>
            <person name="Wilson R.K."/>
        </authorList>
    </citation>
    <scope>NUCLEOTIDE SEQUENCE [LARGE SCALE GENOMIC DNA]</scope>
    <source>
        <strain evidence="1 2">ATCC 25827</strain>
    </source>
</reference>
<evidence type="ECO:0000313" key="1">
    <source>
        <dbReference type="EMBL" id="EDU61833.1"/>
    </source>
</evidence>
<protein>
    <submittedName>
        <fullName evidence="1">Uncharacterized protein</fullName>
    </submittedName>
</protein>
<comment type="caution">
    <text evidence="1">The sequence shown here is derived from an EMBL/GenBank/DDBJ whole genome shotgun (WGS) entry which is preliminary data.</text>
</comment>
<feature type="non-terminal residue" evidence="1">
    <location>
        <position position="48"/>
    </location>
</feature>
<evidence type="ECO:0000313" key="2">
    <source>
        <dbReference type="Proteomes" id="UP000004506"/>
    </source>
</evidence>
<gene>
    <name evidence="1" type="ORF">PROSTU_00151</name>
</gene>
<sequence>MQDEMVSVGVRRVIISNKIAEHIAMQKLKPNPKLTAFLSVRIHHSARL</sequence>
<dbReference type="EMBL" id="ABJD02000037">
    <property type="protein sequence ID" value="EDU61833.1"/>
    <property type="molecule type" value="Genomic_DNA"/>
</dbReference>
<organism evidence="1 2">
    <name type="scientific">Providencia stuartii ATCC 25827</name>
    <dbReference type="NCBI Taxonomy" id="471874"/>
    <lineage>
        <taxon>Bacteria</taxon>
        <taxon>Pseudomonadati</taxon>
        <taxon>Pseudomonadota</taxon>
        <taxon>Gammaproteobacteria</taxon>
        <taxon>Enterobacterales</taxon>
        <taxon>Morganellaceae</taxon>
        <taxon>Providencia</taxon>
    </lineage>
</organism>
<reference evidence="2" key="1">
    <citation type="submission" date="2008-04" db="EMBL/GenBank/DDBJ databases">
        <title>Draft genome sequence of Providencia stuartii (ATCC 25827).</title>
        <authorList>
            <person name="Sudarsanam P."/>
            <person name="Ley R."/>
            <person name="Guruge J."/>
            <person name="Turnbaugh P.J."/>
            <person name="Mahowald M."/>
            <person name="Liep D."/>
            <person name="Gordon J."/>
        </authorList>
    </citation>
    <scope>NUCLEOTIDE SEQUENCE [LARGE SCALE GENOMIC DNA]</scope>
    <source>
        <strain evidence="2">ATCC 25827</strain>
    </source>
</reference>
<name>A0AA87CWI2_PROST</name>
<dbReference type="Proteomes" id="UP000004506">
    <property type="component" value="Unassembled WGS sequence"/>
</dbReference>
<reference evidence="2" key="2">
    <citation type="submission" date="2008-04" db="EMBL/GenBank/DDBJ databases">
        <title>Draft genome sequence of Providencia stuartii(ATCC 25827).</title>
        <authorList>
            <person name="Sudarsanam P."/>
            <person name="Ley R."/>
            <person name="Guruge J."/>
            <person name="Turnbaugh P.J."/>
            <person name="Mahowald M."/>
            <person name="Liep D."/>
            <person name="Gordon J."/>
        </authorList>
    </citation>
    <scope>NUCLEOTIDE SEQUENCE [LARGE SCALE GENOMIC DNA]</scope>
    <source>
        <strain evidence="2">ATCC 25827</strain>
    </source>
</reference>
<accession>A0AA87CWI2</accession>
<proteinExistence type="predicted"/>
<dbReference type="AlphaFoldDB" id="A0AA87CWI2"/>